<dbReference type="RefSeq" id="WP_096484998.1">
    <property type="nucleotide sequence ID" value="NZ_AP014809.1"/>
</dbReference>
<dbReference type="EMBL" id="AP014809">
    <property type="protein sequence ID" value="BAU90708.1"/>
    <property type="molecule type" value="Genomic_DNA"/>
</dbReference>
<dbReference type="AlphaFoldDB" id="A0A169QYT8"/>
<accession>A0A169QYT8</accession>
<name>A0A169QYT8_9HYPH</name>
<proteinExistence type="predicted"/>
<organism evidence="1 2">
    <name type="scientific">Methylorubrum populi</name>
    <dbReference type="NCBI Taxonomy" id="223967"/>
    <lineage>
        <taxon>Bacteria</taxon>
        <taxon>Pseudomonadati</taxon>
        <taxon>Pseudomonadota</taxon>
        <taxon>Alphaproteobacteria</taxon>
        <taxon>Hyphomicrobiales</taxon>
        <taxon>Methylobacteriaceae</taxon>
        <taxon>Methylorubrum</taxon>
    </lineage>
</organism>
<dbReference type="Proteomes" id="UP000218288">
    <property type="component" value="Chromosome"/>
</dbReference>
<gene>
    <name evidence="1" type="ORF">MPPM_2103</name>
</gene>
<protein>
    <submittedName>
        <fullName evidence="1">Uncharacterized protein</fullName>
    </submittedName>
</protein>
<evidence type="ECO:0000313" key="1">
    <source>
        <dbReference type="EMBL" id="BAU90708.1"/>
    </source>
</evidence>
<reference evidence="1 2" key="1">
    <citation type="journal article" date="2016" name="Genome Announc.">
        <title>Complete Genome Sequence of Methylobacterium populi P-1M, Isolated from Pink-Pigmented Household Biofilm.</title>
        <authorList>
            <person name="Morohoshi T."/>
            <person name="Ikeda T."/>
        </authorList>
    </citation>
    <scope>NUCLEOTIDE SEQUENCE [LARGE SCALE GENOMIC DNA]</scope>
    <source>
        <strain evidence="1 2">P-1M</strain>
    </source>
</reference>
<sequence>MTNPFDIKNRFRARLRAADAQKHRIRAKLLQEGTRALAPIIEALNLMAEVLEEDGIEHGRITCPAPEVDRDDFVGFTATLYNGADQEHRITVKYGPVLGGRNFIAVTGLGAEYNERLLTLASNAAPSLGRSVGNDVHVEADRGADLAEIMREMIEDFFAGHSEPPIRTGASEARGRLALVQ</sequence>
<evidence type="ECO:0000313" key="2">
    <source>
        <dbReference type="Proteomes" id="UP000218288"/>
    </source>
</evidence>
<dbReference type="OrthoDB" id="7988036at2"/>